<reference evidence="1" key="1">
    <citation type="submission" date="2018-10" db="EMBL/GenBank/DDBJ databases">
        <title>Effector identification in a new, highly contiguous assembly of the strawberry crown rot pathogen Phytophthora cactorum.</title>
        <authorList>
            <person name="Armitage A.D."/>
            <person name="Nellist C.F."/>
            <person name="Bates H."/>
            <person name="Vickerstaff R.J."/>
            <person name="Harrison R.J."/>
        </authorList>
    </citation>
    <scope>NUCLEOTIDE SEQUENCE</scope>
    <source>
        <strain evidence="1">4040</strain>
    </source>
</reference>
<dbReference type="Proteomes" id="UP000736787">
    <property type="component" value="Unassembled WGS sequence"/>
</dbReference>
<dbReference type="EMBL" id="RCMK01000336">
    <property type="protein sequence ID" value="KAG2935763.1"/>
    <property type="molecule type" value="Genomic_DNA"/>
</dbReference>
<name>A0A8T1KL49_9STRA</name>
<sequence>MRILTPTVIWILEKQIQVKMSKVLFYEQINEGISYAAVMGSFLLAQKIKDNYKMSRVTMMKPNNMAHFT</sequence>
<protein>
    <submittedName>
        <fullName evidence="1">Uncharacterized protein</fullName>
    </submittedName>
</protein>
<accession>A0A8T1KL49</accession>
<evidence type="ECO:0000313" key="2">
    <source>
        <dbReference type="Proteomes" id="UP000736787"/>
    </source>
</evidence>
<evidence type="ECO:0000313" key="1">
    <source>
        <dbReference type="EMBL" id="KAG2935763.1"/>
    </source>
</evidence>
<proteinExistence type="predicted"/>
<comment type="caution">
    <text evidence="1">The sequence shown here is derived from an EMBL/GenBank/DDBJ whole genome shotgun (WGS) entry which is preliminary data.</text>
</comment>
<organism evidence="1 2">
    <name type="scientific">Phytophthora cactorum</name>
    <dbReference type="NCBI Taxonomy" id="29920"/>
    <lineage>
        <taxon>Eukaryota</taxon>
        <taxon>Sar</taxon>
        <taxon>Stramenopiles</taxon>
        <taxon>Oomycota</taxon>
        <taxon>Peronosporomycetes</taxon>
        <taxon>Peronosporales</taxon>
        <taxon>Peronosporaceae</taxon>
        <taxon>Phytophthora</taxon>
    </lineage>
</organism>
<gene>
    <name evidence="1" type="ORF">PC117_g12321</name>
</gene>
<dbReference type="AlphaFoldDB" id="A0A8T1KL49"/>